<dbReference type="GO" id="GO:0006412">
    <property type="term" value="P:translation"/>
    <property type="evidence" value="ECO:0007669"/>
    <property type="project" value="UniProtKB-UniRule"/>
</dbReference>
<protein>
    <recommendedName>
        <fullName evidence="6 7">Large ribosomal subunit protein uL3</fullName>
    </recommendedName>
</protein>
<dbReference type="FunFam" id="3.30.160.810:FF:000001">
    <property type="entry name" value="50S ribosomal protein L3"/>
    <property type="match status" value="1"/>
</dbReference>
<keyword evidence="9" id="KW-1185">Reference proteome</keyword>
<dbReference type="Pfam" id="PF00297">
    <property type="entry name" value="Ribosomal_L3"/>
    <property type="match status" value="1"/>
</dbReference>
<keyword evidence="2 7" id="KW-0699">rRNA-binding</keyword>
<keyword evidence="3 7" id="KW-0694">RNA-binding</keyword>
<accession>A0A7X1E5P6</accession>
<evidence type="ECO:0000256" key="4">
    <source>
        <dbReference type="ARBA" id="ARBA00022980"/>
    </source>
</evidence>
<evidence type="ECO:0000256" key="7">
    <source>
        <dbReference type="HAMAP-Rule" id="MF_01325"/>
    </source>
</evidence>
<evidence type="ECO:0000256" key="1">
    <source>
        <dbReference type="ARBA" id="ARBA00006540"/>
    </source>
</evidence>
<dbReference type="InterPro" id="IPR009000">
    <property type="entry name" value="Transl_B-barrel_sf"/>
</dbReference>
<dbReference type="EMBL" id="JACHVA010000126">
    <property type="protein sequence ID" value="MBC2603273.1"/>
    <property type="molecule type" value="Genomic_DNA"/>
</dbReference>
<dbReference type="HAMAP" id="MF_01325_B">
    <property type="entry name" value="Ribosomal_uL3_B"/>
    <property type="match status" value="1"/>
</dbReference>
<dbReference type="InterPro" id="IPR000597">
    <property type="entry name" value="Ribosomal_uL3"/>
</dbReference>
<evidence type="ECO:0000256" key="3">
    <source>
        <dbReference type="ARBA" id="ARBA00022884"/>
    </source>
</evidence>
<dbReference type="GO" id="GO:0003735">
    <property type="term" value="F:structural constituent of ribosome"/>
    <property type="evidence" value="ECO:0007669"/>
    <property type="project" value="UniProtKB-UniRule"/>
</dbReference>
<evidence type="ECO:0000256" key="6">
    <source>
        <dbReference type="ARBA" id="ARBA00035243"/>
    </source>
</evidence>
<dbReference type="Gene3D" id="3.30.160.810">
    <property type="match status" value="1"/>
</dbReference>
<evidence type="ECO:0000313" key="9">
    <source>
        <dbReference type="Proteomes" id="UP000525652"/>
    </source>
</evidence>
<comment type="subunit">
    <text evidence="7">Part of the 50S ribosomal subunit. Forms a cluster with proteins L14 and L19.</text>
</comment>
<dbReference type="Gene3D" id="2.40.30.10">
    <property type="entry name" value="Translation factors"/>
    <property type="match status" value="1"/>
</dbReference>
<dbReference type="RefSeq" id="WP_185693905.1">
    <property type="nucleotide sequence ID" value="NZ_JACHVA010000126.1"/>
</dbReference>
<dbReference type="Proteomes" id="UP000525652">
    <property type="component" value="Unassembled WGS sequence"/>
</dbReference>
<gene>
    <name evidence="7 8" type="primary">rplC</name>
    <name evidence="8" type="ORF">H5P30_15940</name>
</gene>
<evidence type="ECO:0000256" key="5">
    <source>
        <dbReference type="ARBA" id="ARBA00023274"/>
    </source>
</evidence>
<dbReference type="FunFam" id="2.40.30.10:FF:000004">
    <property type="entry name" value="50S ribosomal protein L3"/>
    <property type="match status" value="1"/>
</dbReference>
<evidence type="ECO:0000256" key="2">
    <source>
        <dbReference type="ARBA" id="ARBA00022730"/>
    </source>
</evidence>
<evidence type="ECO:0000313" key="8">
    <source>
        <dbReference type="EMBL" id="MBC2603273.1"/>
    </source>
</evidence>
<dbReference type="AlphaFoldDB" id="A0A7X1E5P6"/>
<organism evidence="8 9">
    <name type="scientific">Puniceicoccus vermicola</name>
    <dbReference type="NCBI Taxonomy" id="388746"/>
    <lineage>
        <taxon>Bacteria</taxon>
        <taxon>Pseudomonadati</taxon>
        <taxon>Verrucomicrobiota</taxon>
        <taxon>Opitutia</taxon>
        <taxon>Puniceicoccales</taxon>
        <taxon>Puniceicoccaceae</taxon>
        <taxon>Puniceicoccus</taxon>
    </lineage>
</organism>
<dbReference type="GO" id="GO:0019843">
    <property type="term" value="F:rRNA binding"/>
    <property type="evidence" value="ECO:0007669"/>
    <property type="project" value="UniProtKB-UniRule"/>
</dbReference>
<dbReference type="GO" id="GO:0022625">
    <property type="term" value="C:cytosolic large ribosomal subunit"/>
    <property type="evidence" value="ECO:0007669"/>
    <property type="project" value="TreeGrafter"/>
</dbReference>
<comment type="caution">
    <text evidence="8">The sequence shown here is derived from an EMBL/GenBank/DDBJ whole genome shotgun (WGS) entry which is preliminary data.</text>
</comment>
<dbReference type="InterPro" id="IPR019927">
    <property type="entry name" value="Ribosomal_uL3_bac/org-type"/>
</dbReference>
<dbReference type="PANTHER" id="PTHR11229">
    <property type="entry name" value="50S RIBOSOMAL PROTEIN L3"/>
    <property type="match status" value="1"/>
</dbReference>
<dbReference type="NCBIfam" id="TIGR03625">
    <property type="entry name" value="L3_bact"/>
    <property type="match status" value="1"/>
</dbReference>
<comment type="similarity">
    <text evidence="1 7">Belongs to the universal ribosomal protein uL3 family.</text>
</comment>
<keyword evidence="5 7" id="KW-0687">Ribonucleoprotein</keyword>
<proteinExistence type="inferred from homology"/>
<sequence>MSFLLIGKKIGMTQVFDENNQLLPVTVLEAGPCPVTQVKTVENDGYNAVQIGYGPQKESRLSNPQLGHLKKAGVDAVRVLQEFRLNGDETYDLGQTLTVEKFEGCEKVDVIGVSKGQGFQGVVKRHGFSGGPASHGSMTHRRGGSYGFCQDPGHVIKGKKMPGHMGSRRRTVQNLKIVKVDTERNLILVKGSLPGPNGSLITVRPAKKQRTKKAAA</sequence>
<keyword evidence="4 7" id="KW-0689">Ribosomal protein</keyword>
<comment type="function">
    <text evidence="7">One of the primary rRNA binding proteins, it binds directly near the 3'-end of the 23S rRNA, where it nucleates assembly of the 50S subunit.</text>
</comment>
<dbReference type="SUPFAM" id="SSF50447">
    <property type="entry name" value="Translation proteins"/>
    <property type="match status" value="1"/>
</dbReference>
<dbReference type="PANTHER" id="PTHR11229:SF16">
    <property type="entry name" value="LARGE RIBOSOMAL SUBUNIT PROTEIN UL3C"/>
    <property type="match status" value="1"/>
</dbReference>
<reference evidence="8 9" key="1">
    <citation type="submission" date="2020-07" db="EMBL/GenBank/DDBJ databases">
        <authorList>
            <person name="Feng X."/>
        </authorList>
    </citation>
    <scope>NUCLEOTIDE SEQUENCE [LARGE SCALE GENOMIC DNA]</scope>
    <source>
        <strain evidence="8 9">JCM14086</strain>
    </source>
</reference>
<name>A0A7X1E5P6_9BACT</name>